<reference evidence="9" key="1">
    <citation type="journal article" date="2015" name="PLoS Genet.">
        <title>Genome Sequence and Transcriptome Analyses of Chrysochromulina tobin: Metabolic Tools for Enhanced Algal Fitness in the Prominent Order Prymnesiales (Haptophyceae).</title>
        <authorList>
            <person name="Hovde B.T."/>
            <person name="Deodato C.R."/>
            <person name="Hunsperger H.M."/>
            <person name="Ryken S.A."/>
            <person name="Yost W."/>
            <person name="Jha R.K."/>
            <person name="Patterson J."/>
            <person name="Monnat R.J. Jr."/>
            <person name="Barlow S.B."/>
            <person name="Starkenburg S.R."/>
            <person name="Cattolico R.A."/>
        </authorList>
    </citation>
    <scope>NUCLEOTIDE SEQUENCE</scope>
    <source>
        <strain evidence="9">CCMP291</strain>
    </source>
</reference>
<evidence type="ECO:0000256" key="4">
    <source>
        <dbReference type="ARBA" id="ARBA00022777"/>
    </source>
</evidence>
<dbReference type="GO" id="GO:0005737">
    <property type="term" value="C:cytoplasm"/>
    <property type="evidence" value="ECO:0007669"/>
    <property type="project" value="TreeGrafter"/>
</dbReference>
<dbReference type="Pfam" id="PF00069">
    <property type="entry name" value="Pkinase"/>
    <property type="match status" value="1"/>
</dbReference>
<comment type="caution">
    <text evidence="8">The sequence shown here is derived from an EMBL/GenBank/DDBJ whole genome shotgun (WGS) entry which is preliminary data.</text>
</comment>
<dbReference type="GO" id="GO:0004674">
    <property type="term" value="F:protein serine/threonine kinase activity"/>
    <property type="evidence" value="ECO:0007669"/>
    <property type="project" value="UniProtKB-KW"/>
</dbReference>
<dbReference type="InterPro" id="IPR017441">
    <property type="entry name" value="Protein_kinase_ATP_BS"/>
</dbReference>
<dbReference type="Gene3D" id="1.10.510.10">
    <property type="entry name" value="Transferase(Phosphotransferase) domain 1"/>
    <property type="match status" value="1"/>
</dbReference>
<evidence type="ECO:0000256" key="1">
    <source>
        <dbReference type="ARBA" id="ARBA00022527"/>
    </source>
</evidence>
<evidence type="ECO:0000259" key="7">
    <source>
        <dbReference type="PROSITE" id="PS50011"/>
    </source>
</evidence>
<evidence type="ECO:0000313" key="9">
    <source>
        <dbReference type="Proteomes" id="UP000037460"/>
    </source>
</evidence>
<dbReference type="SUPFAM" id="SSF56112">
    <property type="entry name" value="Protein kinase-like (PK-like)"/>
    <property type="match status" value="1"/>
</dbReference>
<keyword evidence="2" id="KW-0808">Transferase</keyword>
<dbReference type="InterPro" id="IPR000719">
    <property type="entry name" value="Prot_kinase_dom"/>
</dbReference>
<evidence type="ECO:0000256" key="6">
    <source>
        <dbReference type="PROSITE-ProRule" id="PRU10141"/>
    </source>
</evidence>
<feature type="binding site" evidence="6">
    <location>
        <position position="82"/>
    </location>
    <ligand>
        <name>ATP</name>
        <dbReference type="ChEBI" id="CHEBI:30616"/>
    </ligand>
</feature>
<dbReference type="PANTHER" id="PTHR24346">
    <property type="entry name" value="MAP/MICROTUBULE AFFINITY-REGULATING KINASE"/>
    <property type="match status" value="1"/>
</dbReference>
<dbReference type="GO" id="GO:0005524">
    <property type="term" value="F:ATP binding"/>
    <property type="evidence" value="ECO:0007669"/>
    <property type="project" value="UniProtKB-UniRule"/>
</dbReference>
<dbReference type="GO" id="GO:0035556">
    <property type="term" value="P:intracellular signal transduction"/>
    <property type="evidence" value="ECO:0007669"/>
    <property type="project" value="TreeGrafter"/>
</dbReference>
<dbReference type="InterPro" id="IPR011009">
    <property type="entry name" value="Kinase-like_dom_sf"/>
</dbReference>
<keyword evidence="3 6" id="KW-0547">Nucleotide-binding</keyword>
<keyword evidence="5 6" id="KW-0067">ATP-binding</keyword>
<dbReference type="PROSITE" id="PS50011">
    <property type="entry name" value="PROTEIN_KINASE_DOM"/>
    <property type="match status" value="1"/>
</dbReference>
<protein>
    <submittedName>
        <fullName evidence="8">Camk camkl ampk protein kinase</fullName>
    </submittedName>
</protein>
<evidence type="ECO:0000256" key="2">
    <source>
        <dbReference type="ARBA" id="ARBA00022679"/>
    </source>
</evidence>
<sequence>MPASRAASAQLARWHCGVVGRSKDDVEVVFLDEDIVYGDDERDVQLGSDYYVGFWSRVLGKGSFATVKLATNRSTGHQVAVKIIKRKTRPSAAASEEELLQREIKHHNLLRHDNIVRLYTWVTTPKEFLLVMEFCTGGDMLRYINECQDLRTSEARYFFAQLLEGPLAKVDVQTDGGAPIDGAGAPSTADPLVPAPGLSDSLSHSDGGMLINDFSSAGLVGAEPALSPSAILRNASATSSYFKAFYAEQLRAQAYATDDVASQLAQNPSYFGLTEAELKEIMADIADESLDENYCRMMSFVATM</sequence>
<dbReference type="FunFam" id="3.30.200.20:FF:000042">
    <property type="entry name" value="Aurora kinase A"/>
    <property type="match status" value="1"/>
</dbReference>
<dbReference type="PANTHER" id="PTHR24346:SF82">
    <property type="entry name" value="KP78A-RELATED"/>
    <property type="match status" value="1"/>
</dbReference>
<dbReference type="PROSITE" id="PS00107">
    <property type="entry name" value="PROTEIN_KINASE_ATP"/>
    <property type="match status" value="1"/>
</dbReference>
<dbReference type="EMBL" id="JWZX01002766">
    <property type="protein sequence ID" value="KOO27092.1"/>
    <property type="molecule type" value="Genomic_DNA"/>
</dbReference>
<evidence type="ECO:0000313" key="8">
    <source>
        <dbReference type="EMBL" id="KOO27092.1"/>
    </source>
</evidence>
<gene>
    <name evidence="8" type="ORF">Ctob_006154</name>
</gene>
<evidence type="ECO:0000256" key="3">
    <source>
        <dbReference type="ARBA" id="ARBA00022741"/>
    </source>
</evidence>
<dbReference type="AlphaFoldDB" id="A0A0M0JLA3"/>
<dbReference type="OrthoDB" id="346907at2759"/>
<keyword evidence="1" id="KW-0723">Serine/threonine-protein kinase</keyword>
<feature type="domain" description="Protein kinase" evidence="7">
    <location>
        <begin position="53"/>
        <end position="304"/>
    </location>
</feature>
<dbReference type="Proteomes" id="UP000037460">
    <property type="component" value="Unassembled WGS sequence"/>
</dbReference>
<evidence type="ECO:0000256" key="5">
    <source>
        <dbReference type="ARBA" id="ARBA00022840"/>
    </source>
</evidence>
<keyword evidence="4 8" id="KW-0418">Kinase</keyword>
<name>A0A0M0JLA3_9EUKA</name>
<accession>A0A0M0JLA3</accession>
<keyword evidence="9" id="KW-1185">Reference proteome</keyword>
<organism evidence="8 9">
    <name type="scientific">Chrysochromulina tobinii</name>
    <dbReference type="NCBI Taxonomy" id="1460289"/>
    <lineage>
        <taxon>Eukaryota</taxon>
        <taxon>Haptista</taxon>
        <taxon>Haptophyta</taxon>
        <taxon>Prymnesiophyceae</taxon>
        <taxon>Prymnesiales</taxon>
        <taxon>Chrysochromulinaceae</taxon>
        <taxon>Chrysochromulina</taxon>
    </lineage>
</organism>
<proteinExistence type="predicted"/>